<dbReference type="PROSITE" id="PS50011">
    <property type="entry name" value="PROTEIN_KINASE_DOM"/>
    <property type="match status" value="1"/>
</dbReference>
<dbReference type="InterPro" id="IPR000719">
    <property type="entry name" value="Prot_kinase_dom"/>
</dbReference>
<dbReference type="InterPro" id="IPR011009">
    <property type="entry name" value="Kinase-like_dom_sf"/>
</dbReference>
<feature type="compositionally biased region" description="Basic and acidic residues" evidence="1">
    <location>
        <begin position="1900"/>
        <end position="1910"/>
    </location>
</feature>
<name>A0ABQ9YAK1_9EUKA</name>
<dbReference type="Gene3D" id="1.10.510.10">
    <property type="entry name" value="Transferase(Phosphotransferase) domain 1"/>
    <property type="match status" value="1"/>
</dbReference>
<feature type="compositionally biased region" description="Low complexity" evidence="1">
    <location>
        <begin position="1883"/>
        <end position="1899"/>
    </location>
</feature>
<reference evidence="4 5" key="1">
    <citation type="journal article" date="2022" name="bioRxiv">
        <title>Genomics of Preaxostyla Flagellates Illuminates Evolutionary Transitions and the Path Towards Mitochondrial Loss.</title>
        <authorList>
            <person name="Novak L.V.F."/>
            <person name="Treitli S.C."/>
            <person name="Pyrih J."/>
            <person name="Halakuc P."/>
            <person name="Pipaliya S.V."/>
            <person name="Vacek V."/>
            <person name="Brzon O."/>
            <person name="Soukal P."/>
            <person name="Eme L."/>
            <person name="Dacks J.B."/>
            <person name="Karnkowska A."/>
            <person name="Elias M."/>
            <person name="Hampl V."/>
        </authorList>
    </citation>
    <scope>NUCLEOTIDE SEQUENCE [LARGE SCALE GENOMIC DNA]</scope>
    <source>
        <strain evidence="4">NAU3</strain>
        <tissue evidence="4">Gut</tissue>
    </source>
</reference>
<dbReference type="InterPro" id="IPR001245">
    <property type="entry name" value="Ser-Thr/Tyr_kinase_cat_dom"/>
</dbReference>
<keyword evidence="2" id="KW-0472">Membrane</keyword>
<organism evidence="4 5">
    <name type="scientific">Blattamonas nauphoetae</name>
    <dbReference type="NCBI Taxonomy" id="2049346"/>
    <lineage>
        <taxon>Eukaryota</taxon>
        <taxon>Metamonada</taxon>
        <taxon>Preaxostyla</taxon>
        <taxon>Oxymonadida</taxon>
        <taxon>Blattamonas</taxon>
    </lineage>
</organism>
<evidence type="ECO:0000256" key="2">
    <source>
        <dbReference type="SAM" id="Phobius"/>
    </source>
</evidence>
<feature type="compositionally biased region" description="Polar residues" evidence="1">
    <location>
        <begin position="1737"/>
        <end position="1751"/>
    </location>
</feature>
<keyword evidence="2" id="KW-0812">Transmembrane</keyword>
<feature type="domain" description="Protein kinase" evidence="3">
    <location>
        <begin position="1618"/>
        <end position="2079"/>
    </location>
</feature>
<dbReference type="InterPro" id="IPR050167">
    <property type="entry name" value="Ser_Thr_protein_kinase"/>
</dbReference>
<evidence type="ECO:0000313" key="4">
    <source>
        <dbReference type="EMBL" id="KAK2960713.1"/>
    </source>
</evidence>
<accession>A0ABQ9YAK1</accession>
<dbReference type="Pfam" id="PF07714">
    <property type="entry name" value="PK_Tyr_Ser-Thr"/>
    <property type="match status" value="1"/>
</dbReference>
<feature type="region of interest" description="Disordered" evidence="1">
    <location>
        <begin position="1851"/>
        <end position="1910"/>
    </location>
</feature>
<comment type="caution">
    <text evidence="4">The sequence shown here is derived from an EMBL/GenBank/DDBJ whole genome shotgun (WGS) entry which is preliminary data.</text>
</comment>
<feature type="transmembrane region" description="Helical" evidence="2">
    <location>
        <begin position="1659"/>
        <end position="1682"/>
    </location>
</feature>
<dbReference type="SUPFAM" id="SSF51126">
    <property type="entry name" value="Pectin lyase-like"/>
    <property type="match status" value="2"/>
</dbReference>
<feature type="region of interest" description="Disordered" evidence="1">
    <location>
        <begin position="1737"/>
        <end position="1763"/>
    </location>
</feature>
<protein>
    <recommendedName>
        <fullName evidence="3">Protein kinase domain-containing protein</fullName>
    </recommendedName>
</protein>
<dbReference type="SUPFAM" id="SSF56112">
    <property type="entry name" value="Protein kinase-like (PK-like)"/>
    <property type="match status" value="1"/>
</dbReference>
<dbReference type="Proteomes" id="UP001281761">
    <property type="component" value="Unassembled WGS sequence"/>
</dbReference>
<keyword evidence="5" id="KW-1185">Reference proteome</keyword>
<evidence type="ECO:0000259" key="3">
    <source>
        <dbReference type="PROSITE" id="PS50011"/>
    </source>
</evidence>
<evidence type="ECO:0000256" key="1">
    <source>
        <dbReference type="SAM" id="MobiDB-lite"/>
    </source>
</evidence>
<proteinExistence type="predicted"/>
<keyword evidence="2" id="KW-1133">Transmembrane helix</keyword>
<dbReference type="EMBL" id="JARBJD010000021">
    <property type="protein sequence ID" value="KAK2960713.1"/>
    <property type="molecule type" value="Genomic_DNA"/>
</dbReference>
<gene>
    <name evidence="4" type="ORF">BLNAU_4368</name>
</gene>
<dbReference type="PANTHER" id="PTHR23257">
    <property type="entry name" value="SERINE-THREONINE PROTEIN KINASE"/>
    <property type="match status" value="1"/>
</dbReference>
<evidence type="ECO:0000313" key="5">
    <source>
        <dbReference type="Proteomes" id="UP001281761"/>
    </source>
</evidence>
<sequence>MVGCTSSSSAPKISYYNNAVLNGEHPLSEVLLPDPSTTTCFEHGLSVAADGSGSICSEIHPCQTINEALAVTQSLPARNRILIGTGQFTDETRTILESVDMVGNGWIRDSSFYTTLVSPGIKVGSAGNVTLRSMTLLPTTPNTVVIGMDEEGVLRLAFIRIDQIPSHSSSLISVSKGTTTLFRCWFDKVNLTSSAFMSVFDSASVNIIGTYFMLITRTSGEGASCIDSESRGRFTLDSTDFANCSSSGRAGSLLLNGKDQGSISFHETHFFNNEAKTESTATDGTKIFAHDIVLTSFSEKSVSGSSIRSTSPQLSYLRLGIATRIVFISRFGYSVDGVDFPLTGRFPQALPLSQFTSIKKMTEETFQFCGYIFPDLVGLTLPLDPLIAENVFVQWGVGILNPTSSTITLVTVRQNSYFSFNRGAIVFSEPPTATPFVVESSTGSFELVAHEFKLSFGSSQLSVPFFSVSAGLLKTHNFKISKPLTLFGCALYQGTGGTISMCESVFFQMTSTGNGSVIHATSTTVKVELCSFEECSSQNGGAIWVELSSSNSLLVTHDKNSHYSTTFLNCRAEERGGAVCVEGTTTLTNPIKFFSSTINHARFSGNKATLSGNDVYVGKDIFGTKTVQEIGQFGGGSLSDFPHVEIEGREDDEEEMNEIGFIIPLPTVSVNGSVKELTTGMSGTDGEDCKWTSSFCATLGYAIVNLRSKHDEEDIEMKAQFVWNMTYSEHPMTVSDQNVKLTGTTAADQKKANLSRSVVKFNDSSIANVALFSLTNKATLSVSNIDFLLKTTNELFTMDSSASNLNLANCKMIASSDSSSSVSVVSVYGGSVCMEDIQINTTGISASRFSLPLVSVNAPQSSVSLIDIAFINFEFSSSAVHLITDVAIVVKDLTFSDCQSSSQDPHLVLVEGTDLAHQIVPANWVGHPTTFGGDDEGQYWCTDSSLSGTPFASSTLLVYLLERTEKSIYVNSAGLDVMGCGSETLPCKTLSESIPHLRSDTSVSISFQSSGELSSEIINRWTSFIIGGGDVSMKTVSVLSSGSLSVPENSLSLSYLSFTASDSSFQHPLISISGTGGLLVDTCSFSSFHSTLPGSVISATLSISGHLQISNTSFSSCTSEGDGGVLWVNCCQHLPTYALLFDCSFDSTCSCGRNSKGGWIFVEGFGFEDLISTTAFQTSSSGLASPTNDSLLFGIDHNEQSDSMFHSISLLYYLVEYRESRIYVGPEGRDSNGCGHMDRICRSLTKGHSHLRGASSFELFVVGTTQLAEVFVFDPDNLHLTSKIGRQTIQVEKTGCFVDGDLLGSHILEVSRLNFDLNHAECSALFTTGVGELVMTSCSFAKTGSFDLELINLVGGDLTLENTTFNSASFSRTPLVLNSFTHVELQKLTFRNCSCDVFVEASGIGETSQFVLDSCHFSASQESSQPELDEEHICSWSTGMIQLTNAWTTIRSSDFSNARQGGISQNGGWLSLTNTTFSDNTHPSPLFPSIRRNVFCSGNGTILHHLDGATDQNLWIGGTDCDVRNGTETHLSPFFVPSLSSSSTCSFNKKQQSFSIVIHGSTLIPCLLSRTISEEKDAISDNARSSLSLPLDESTTKSFNETSISFEVNLSTLEKELDSKFKWIGRLRFGRDVDTKESFLIKMSHAEEKQAQTKRAMSVVIPIASSLLALLLLISLIIIVVCCRRKKTKKSLAAQKELDQVQEDGDGIKVEEENMLIHAQFTNDLIKPDLTTRSGINTFHDSTVENSTIPSESDPRSERSLKNAPHVEVMSCSGDFATSVISRTDTLFNRLHGDEKKEINKRALMIALTRTLQHLKAHIPEEEALTHLSSHWILFDRDDQLFLQIRQENAPLPKHAPQQSSTMSSHRDNPQTPFVHPPQLADSNVSSSNNHSSSVLSTNDKPRESFFRSEHEAESLNFELSMTQLEENSQHFDTNQNIALKHGYTQPLPQPSLDIPSGPHQPTPNKLFEGLRWQAPEVVANGIEVDREKAAVFSLGLILWELLTENVPFGEMDAVNAARQNETGGLPRMSLVSNQNAKDTIQQCLQTDPLSRPSFSSLLSRFDDISFSSSTNIPNHEIVS</sequence>
<dbReference type="InterPro" id="IPR011050">
    <property type="entry name" value="Pectin_lyase_fold/virulence"/>
</dbReference>